<evidence type="ECO:0000313" key="1">
    <source>
        <dbReference type="EMBL" id="MEK0184884.1"/>
    </source>
</evidence>
<sequence length="55" mass="6104">MGSYFAVDYDRAIGSWTILLLTFGYFRNPAHTQGDFLPRVRSIFGLAGIGFGRSS</sequence>
<dbReference type="EMBL" id="JBBLXS010000079">
    <property type="protein sequence ID" value="MEK0184884.1"/>
    <property type="molecule type" value="Genomic_DNA"/>
</dbReference>
<name>A0ABU8YKG9_9CYAN</name>
<organism evidence="1 2">
    <name type="scientific">Microcoleus anatoxicus PTRS2</name>
    <dbReference type="NCBI Taxonomy" id="2705321"/>
    <lineage>
        <taxon>Bacteria</taxon>
        <taxon>Bacillati</taxon>
        <taxon>Cyanobacteriota</taxon>
        <taxon>Cyanophyceae</taxon>
        <taxon>Oscillatoriophycideae</taxon>
        <taxon>Oscillatoriales</taxon>
        <taxon>Microcoleaceae</taxon>
        <taxon>Microcoleus</taxon>
        <taxon>Microcoleus anatoxicus</taxon>
    </lineage>
</organism>
<protein>
    <submittedName>
        <fullName evidence="1">Uncharacterized protein</fullName>
    </submittedName>
</protein>
<gene>
    <name evidence="1" type="ORF">WMG39_08430</name>
</gene>
<reference evidence="1 2" key="1">
    <citation type="journal article" date="2020" name="Harmful Algae">
        <title>Molecular and morphological characterization of a novel dihydroanatoxin-a producing Microcoleus species (cyanobacteria) from the Russian River, California, USA.</title>
        <authorList>
            <person name="Conklin K.Y."/>
            <person name="Stancheva R."/>
            <person name="Otten T.G."/>
            <person name="Fadness R."/>
            <person name="Boyer G.L."/>
            <person name="Read B."/>
            <person name="Zhang X."/>
            <person name="Sheath R.G."/>
        </authorList>
    </citation>
    <scope>NUCLEOTIDE SEQUENCE [LARGE SCALE GENOMIC DNA]</scope>
    <source>
        <strain evidence="1 2">PTRS2</strain>
    </source>
</reference>
<comment type="caution">
    <text evidence="1">The sequence shown here is derived from an EMBL/GenBank/DDBJ whole genome shotgun (WGS) entry which is preliminary data.</text>
</comment>
<keyword evidence="2" id="KW-1185">Reference proteome</keyword>
<evidence type="ECO:0000313" key="2">
    <source>
        <dbReference type="Proteomes" id="UP001384579"/>
    </source>
</evidence>
<dbReference type="RefSeq" id="WP_340521657.1">
    <property type="nucleotide sequence ID" value="NZ_JBBLXS010000079.1"/>
</dbReference>
<proteinExistence type="predicted"/>
<accession>A0ABU8YKG9</accession>
<dbReference type="Proteomes" id="UP001384579">
    <property type="component" value="Unassembled WGS sequence"/>
</dbReference>